<dbReference type="PANTHER" id="PTHR10739:SF13">
    <property type="entry name" value="CHOLINE-PHOSPHATE CYTIDYLYLTRANSFERASE"/>
    <property type="match status" value="1"/>
</dbReference>
<evidence type="ECO:0000256" key="4">
    <source>
        <dbReference type="ARBA" id="ARBA00022695"/>
    </source>
</evidence>
<dbReference type="GO" id="GO:0005635">
    <property type="term" value="C:nuclear envelope"/>
    <property type="evidence" value="ECO:0007669"/>
    <property type="project" value="TreeGrafter"/>
</dbReference>
<evidence type="ECO:0000256" key="5">
    <source>
        <dbReference type="ARBA" id="ARBA00023098"/>
    </source>
</evidence>
<keyword evidence="7" id="KW-1208">Phospholipid metabolism</keyword>
<evidence type="ECO:0000256" key="8">
    <source>
        <dbReference type="ARBA" id="ARBA00026101"/>
    </source>
</evidence>
<dbReference type="InterPro" id="IPR041723">
    <property type="entry name" value="CCT"/>
</dbReference>
<sequence length="289" mass="31748">MEHSLEHSPVTAPLPSLGGVAAGSLSSDGADSDAAAPYDGDVESSGRRAHPGHTSAPLTLRGQPTDATSRSFDVLMGGARSKEDGPRIAPIACAASIRQWVHAAIYSPAPERPYRINHPPQDRPVRIYADGVYDLFHYAHALQLRQAKLSFPSVYLIVGVVSSELCEQHKNRPILESSERYEALRNCRWVDEVLEDAPWVVEQPLIDKLEIDYVAHDELPYAMNTGGPAVASDDVYDWLKRQGKFLPTRRTEGISTSDLVARIVTMYREGDLDAKLEKMGESELTSTSL</sequence>
<comment type="similarity">
    <text evidence="1">Belongs to the cytidylyltransferase family.</text>
</comment>
<name>A0AAF0JA62_9BASI</name>
<feature type="compositionally biased region" description="Low complexity" evidence="9">
    <location>
        <begin position="14"/>
        <end position="39"/>
    </location>
</feature>
<dbReference type="GO" id="GO:0031210">
    <property type="term" value="F:phosphatidylcholine binding"/>
    <property type="evidence" value="ECO:0007669"/>
    <property type="project" value="TreeGrafter"/>
</dbReference>
<protein>
    <recommendedName>
        <fullName evidence="8">choline-phosphate cytidylyltransferase</fullName>
        <ecNumber evidence="8">2.7.7.15</ecNumber>
    </recommendedName>
</protein>
<evidence type="ECO:0000256" key="6">
    <source>
        <dbReference type="ARBA" id="ARBA00023209"/>
    </source>
</evidence>
<evidence type="ECO:0000313" key="11">
    <source>
        <dbReference type="EMBL" id="WFD39163.1"/>
    </source>
</evidence>
<evidence type="ECO:0000256" key="3">
    <source>
        <dbReference type="ARBA" id="ARBA00022679"/>
    </source>
</evidence>
<organism evidence="11 12">
    <name type="scientific">Malassezia japonica</name>
    <dbReference type="NCBI Taxonomy" id="223818"/>
    <lineage>
        <taxon>Eukaryota</taxon>
        <taxon>Fungi</taxon>
        <taxon>Dikarya</taxon>
        <taxon>Basidiomycota</taxon>
        <taxon>Ustilaginomycotina</taxon>
        <taxon>Malasseziomycetes</taxon>
        <taxon>Malasseziales</taxon>
        <taxon>Malasseziaceae</taxon>
        <taxon>Malassezia</taxon>
    </lineage>
</organism>
<dbReference type="GO" id="GO:0004105">
    <property type="term" value="F:choline-phosphate cytidylyltransferase activity"/>
    <property type="evidence" value="ECO:0007669"/>
    <property type="project" value="UniProtKB-EC"/>
</dbReference>
<dbReference type="SUPFAM" id="SSF52374">
    <property type="entry name" value="Nucleotidylyl transferase"/>
    <property type="match status" value="1"/>
</dbReference>
<dbReference type="AlphaFoldDB" id="A0AAF0JA62"/>
<proteinExistence type="inferred from homology"/>
<keyword evidence="4 11" id="KW-0548">Nucleotidyltransferase</keyword>
<feature type="domain" description="Cytidyltransferase-like" evidence="10">
    <location>
        <begin position="128"/>
        <end position="261"/>
    </location>
</feature>
<accession>A0AAF0JA62</accession>
<dbReference type="InterPro" id="IPR045049">
    <property type="entry name" value="Pcy1-like"/>
</dbReference>
<evidence type="ECO:0000256" key="2">
    <source>
        <dbReference type="ARBA" id="ARBA00022516"/>
    </source>
</evidence>
<evidence type="ECO:0000259" key="10">
    <source>
        <dbReference type="Pfam" id="PF01467"/>
    </source>
</evidence>
<dbReference type="Pfam" id="PF01467">
    <property type="entry name" value="CTP_transf_like"/>
    <property type="match status" value="1"/>
</dbReference>
<evidence type="ECO:0000256" key="1">
    <source>
        <dbReference type="ARBA" id="ARBA00010101"/>
    </source>
</evidence>
<feature type="region of interest" description="Disordered" evidence="9">
    <location>
        <begin position="1"/>
        <end position="66"/>
    </location>
</feature>
<dbReference type="InterPro" id="IPR004821">
    <property type="entry name" value="Cyt_trans-like"/>
</dbReference>
<dbReference type="RefSeq" id="XP_060122060.1">
    <property type="nucleotide sequence ID" value="XM_060266077.1"/>
</dbReference>
<keyword evidence="3 11" id="KW-0808">Transferase</keyword>
<dbReference type="EMBL" id="CP119960">
    <property type="protein sequence ID" value="WFD39163.1"/>
    <property type="molecule type" value="Genomic_DNA"/>
</dbReference>
<reference evidence="11" key="1">
    <citation type="submission" date="2023-03" db="EMBL/GenBank/DDBJ databases">
        <title>Mating type loci evolution in Malassezia.</title>
        <authorList>
            <person name="Coelho M.A."/>
        </authorList>
    </citation>
    <scope>NUCLEOTIDE SEQUENCE</scope>
    <source>
        <strain evidence="11">CBS 9431</strain>
    </source>
</reference>
<keyword evidence="6" id="KW-0594">Phospholipid biosynthesis</keyword>
<evidence type="ECO:0000313" key="12">
    <source>
        <dbReference type="Proteomes" id="UP001217754"/>
    </source>
</evidence>
<dbReference type="NCBIfam" id="TIGR00125">
    <property type="entry name" value="cyt_tran_rel"/>
    <property type="match status" value="1"/>
</dbReference>
<dbReference type="Proteomes" id="UP001217754">
    <property type="component" value="Chromosome 3"/>
</dbReference>
<dbReference type="InterPro" id="IPR014729">
    <property type="entry name" value="Rossmann-like_a/b/a_fold"/>
</dbReference>
<keyword evidence="2" id="KW-0444">Lipid biosynthesis</keyword>
<keyword evidence="5" id="KW-0443">Lipid metabolism</keyword>
<evidence type="ECO:0000256" key="7">
    <source>
        <dbReference type="ARBA" id="ARBA00023264"/>
    </source>
</evidence>
<dbReference type="EC" id="2.7.7.15" evidence="8"/>
<gene>
    <name evidence="11" type="primary">PCT1</name>
    <name evidence="11" type="ORF">MJAP1_002133</name>
</gene>
<keyword evidence="12" id="KW-1185">Reference proteome</keyword>
<dbReference type="PANTHER" id="PTHR10739">
    <property type="entry name" value="CYTIDYLYLTRANSFERASE"/>
    <property type="match status" value="1"/>
</dbReference>
<dbReference type="GeneID" id="85225784"/>
<dbReference type="Gene3D" id="3.40.50.620">
    <property type="entry name" value="HUPs"/>
    <property type="match status" value="1"/>
</dbReference>
<evidence type="ECO:0000256" key="9">
    <source>
        <dbReference type="SAM" id="MobiDB-lite"/>
    </source>
</evidence>
<dbReference type="CDD" id="cd02174">
    <property type="entry name" value="CCT"/>
    <property type="match status" value="1"/>
</dbReference>